<evidence type="ECO:0000313" key="1">
    <source>
        <dbReference type="EMBL" id="GBM90812.1"/>
    </source>
</evidence>
<keyword evidence="2" id="KW-1185">Reference proteome</keyword>
<sequence>MTRPPRTINWALCPRMITPIMIGSCDGPSDRGTTRHRWTVIQPPPLLYPTEGETLLTYTAGSHPHIWVVPFSGIMLQGKYEKLNPEYRYILLDTAETYLFVSVLAFRKYKNYGCYD</sequence>
<comment type="caution">
    <text evidence="1">The sequence shown here is derived from an EMBL/GenBank/DDBJ whole genome shotgun (WGS) entry which is preliminary data.</text>
</comment>
<dbReference type="EMBL" id="BGPR01003653">
    <property type="protein sequence ID" value="GBM90812.1"/>
    <property type="molecule type" value="Genomic_DNA"/>
</dbReference>
<evidence type="ECO:0000313" key="2">
    <source>
        <dbReference type="Proteomes" id="UP000499080"/>
    </source>
</evidence>
<proteinExistence type="predicted"/>
<reference evidence="1 2" key="1">
    <citation type="journal article" date="2019" name="Sci. Rep.">
        <title>Orb-weaving spider Araneus ventricosus genome elucidates the spidroin gene catalogue.</title>
        <authorList>
            <person name="Kono N."/>
            <person name="Nakamura H."/>
            <person name="Ohtoshi R."/>
            <person name="Moran D.A.P."/>
            <person name="Shinohara A."/>
            <person name="Yoshida Y."/>
            <person name="Fujiwara M."/>
            <person name="Mori M."/>
            <person name="Tomita M."/>
            <person name="Arakawa K."/>
        </authorList>
    </citation>
    <scope>NUCLEOTIDE SEQUENCE [LARGE SCALE GENOMIC DNA]</scope>
</reference>
<protein>
    <submittedName>
        <fullName evidence="1">Uncharacterized protein</fullName>
    </submittedName>
</protein>
<accession>A0A4Y2JNB6</accession>
<dbReference type="Proteomes" id="UP000499080">
    <property type="component" value="Unassembled WGS sequence"/>
</dbReference>
<gene>
    <name evidence="1" type="ORF">AVEN_42531_1</name>
</gene>
<name>A0A4Y2JNB6_ARAVE</name>
<dbReference type="AlphaFoldDB" id="A0A4Y2JNB6"/>
<organism evidence="1 2">
    <name type="scientific">Araneus ventricosus</name>
    <name type="common">Orbweaver spider</name>
    <name type="synonym">Epeira ventricosa</name>
    <dbReference type="NCBI Taxonomy" id="182803"/>
    <lineage>
        <taxon>Eukaryota</taxon>
        <taxon>Metazoa</taxon>
        <taxon>Ecdysozoa</taxon>
        <taxon>Arthropoda</taxon>
        <taxon>Chelicerata</taxon>
        <taxon>Arachnida</taxon>
        <taxon>Araneae</taxon>
        <taxon>Araneomorphae</taxon>
        <taxon>Entelegynae</taxon>
        <taxon>Araneoidea</taxon>
        <taxon>Araneidae</taxon>
        <taxon>Araneus</taxon>
    </lineage>
</organism>